<feature type="region of interest" description="Disordered" evidence="2">
    <location>
        <begin position="57"/>
        <end position="78"/>
    </location>
</feature>
<protein>
    <submittedName>
        <fullName evidence="3">Uncharacterized protein</fullName>
    </submittedName>
</protein>
<organism evidence="3 4">
    <name type="scientific">Haemaphysalis longicornis</name>
    <name type="common">Bush tick</name>
    <dbReference type="NCBI Taxonomy" id="44386"/>
    <lineage>
        <taxon>Eukaryota</taxon>
        <taxon>Metazoa</taxon>
        <taxon>Ecdysozoa</taxon>
        <taxon>Arthropoda</taxon>
        <taxon>Chelicerata</taxon>
        <taxon>Arachnida</taxon>
        <taxon>Acari</taxon>
        <taxon>Parasitiformes</taxon>
        <taxon>Ixodida</taxon>
        <taxon>Ixodoidea</taxon>
        <taxon>Ixodidae</taxon>
        <taxon>Haemaphysalinae</taxon>
        <taxon>Haemaphysalis</taxon>
    </lineage>
</organism>
<dbReference type="AlphaFoldDB" id="A0A9J6H0L3"/>
<evidence type="ECO:0000313" key="4">
    <source>
        <dbReference type="Proteomes" id="UP000821853"/>
    </source>
</evidence>
<accession>A0A9J6H0L3</accession>
<evidence type="ECO:0000256" key="2">
    <source>
        <dbReference type="SAM" id="MobiDB-lite"/>
    </source>
</evidence>
<keyword evidence="1" id="KW-0175">Coiled coil</keyword>
<dbReference type="EMBL" id="JABSTR010001821">
    <property type="protein sequence ID" value="KAH9384223.1"/>
    <property type="molecule type" value="Genomic_DNA"/>
</dbReference>
<evidence type="ECO:0000256" key="1">
    <source>
        <dbReference type="SAM" id="Coils"/>
    </source>
</evidence>
<comment type="caution">
    <text evidence="3">The sequence shown here is derived from an EMBL/GenBank/DDBJ whole genome shotgun (WGS) entry which is preliminary data.</text>
</comment>
<name>A0A9J6H0L3_HAELO</name>
<dbReference type="Proteomes" id="UP000821853">
    <property type="component" value="Unassembled WGS sequence"/>
</dbReference>
<dbReference type="VEuPathDB" id="VectorBase:HLOH_042488"/>
<proteinExistence type="predicted"/>
<reference evidence="3 4" key="1">
    <citation type="journal article" date="2020" name="Cell">
        <title>Large-Scale Comparative Analyses of Tick Genomes Elucidate Their Genetic Diversity and Vector Capacities.</title>
        <authorList>
            <consortium name="Tick Genome and Microbiome Consortium (TIGMIC)"/>
            <person name="Jia N."/>
            <person name="Wang J."/>
            <person name="Shi W."/>
            <person name="Du L."/>
            <person name="Sun Y."/>
            <person name="Zhan W."/>
            <person name="Jiang J.F."/>
            <person name="Wang Q."/>
            <person name="Zhang B."/>
            <person name="Ji P."/>
            <person name="Bell-Sakyi L."/>
            <person name="Cui X.M."/>
            <person name="Yuan T.T."/>
            <person name="Jiang B.G."/>
            <person name="Yang W.F."/>
            <person name="Lam T.T."/>
            <person name="Chang Q.C."/>
            <person name="Ding S.J."/>
            <person name="Wang X.J."/>
            <person name="Zhu J.G."/>
            <person name="Ruan X.D."/>
            <person name="Zhao L."/>
            <person name="Wei J.T."/>
            <person name="Ye R.Z."/>
            <person name="Que T.C."/>
            <person name="Du C.H."/>
            <person name="Zhou Y.H."/>
            <person name="Cheng J.X."/>
            <person name="Dai P.F."/>
            <person name="Guo W.B."/>
            <person name="Han X.H."/>
            <person name="Huang E.J."/>
            <person name="Li L.F."/>
            <person name="Wei W."/>
            <person name="Gao Y.C."/>
            <person name="Liu J.Z."/>
            <person name="Shao H.Z."/>
            <person name="Wang X."/>
            <person name="Wang C.C."/>
            <person name="Yang T.C."/>
            <person name="Huo Q.B."/>
            <person name="Li W."/>
            <person name="Chen H.Y."/>
            <person name="Chen S.E."/>
            <person name="Zhou L.G."/>
            <person name="Ni X.B."/>
            <person name="Tian J.H."/>
            <person name="Sheng Y."/>
            <person name="Liu T."/>
            <person name="Pan Y.S."/>
            <person name="Xia L.Y."/>
            <person name="Li J."/>
            <person name="Zhao F."/>
            <person name="Cao W.C."/>
        </authorList>
    </citation>
    <scope>NUCLEOTIDE SEQUENCE [LARGE SCALE GENOMIC DNA]</scope>
    <source>
        <strain evidence="3">HaeL-2018</strain>
    </source>
</reference>
<keyword evidence="4" id="KW-1185">Reference proteome</keyword>
<gene>
    <name evidence="3" type="ORF">HPB48_026216</name>
</gene>
<evidence type="ECO:0000313" key="3">
    <source>
        <dbReference type="EMBL" id="KAH9384223.1"/>
    </source>
</evidence>
<sequence>MQRYRAAIEEIVQTIDGTRETRPLRFPRHNFDPLCSEPATKVHRQLVAAVTGHGIHFNRAQPSEKRASGVSRPRQPENNLQLFQRRLTHENGCRNQENSRELRCLALEEKRPDFEWASLEQRKAEWKAACEERKEERRLRMEEAAELQRERKQEQEERAEERRSLLVQQEDLLQQRAEKHRMFMAQQEALLNVIRALAIKKLLTLANPFFTSELSKLVPPSYYWPSPSSRPAFRYPLCYPVGPLIAPSSHYTASLS</sequence>
<feature type="coiled-coil region" evidence="1">
    <location>
        <begin position="130"/>
        <end position="169"/>
    </location>
</feature>